<dbReference type="PROSITE" id="PS51371">
    <property type="entry name" value="CBS"/>
    <property type="match status" value="1"/>
</dbReference>
<evidence type="ECO:0000256" key="4">
    <source>
        <dbReference type="ARBA" id="ARBA00022749"/>
    </source>
</evidence>
<dbReference type="SMART" id="SM01240">
    <property type="entry name" value="IMPDH"/>
    <property type="match status" value="1"/>
</dbReference>
<dbReference type="GO" id="GO:0046872">
    <property type="term" value="F:metal ion binding"/>
    <property type="evidence" value="ECO:0007669"/>
    <property type="project" value="UniProtKB-KW"/>
</dbReference>
<dbReference type="EMBL" id="GDKF01008713">
    <property type="protein sequence ID" value="JAT69909.1"/>
    <property type="molecule type" value="Transcribed_RNA"/>
</dbReference>
<feature type="active site" description="Thioimidate intermediate" evidence="12">
    <location>
        <position position="348"/>
    </location>
</feature>
<dbReference type="InterPro" id="IPR046342">
    <property type="entry name" value="CBS_dom_sf"/>
</dbReference>
<dbReference type="UniPathway" id="UPA00601">
    <property type="reaction ID" value="UER00295"/>
</dbReference>
<dbReference type="GO" id="GO:0006177">
    <property type="term" value="P:GMP biosynthetic process"/>
    <property type="evidence" value="ECO:0007669"/>
    <property type="project" value="UniProtKB-KW"/>
</dbReference>
<reference evidence="19" key="1">
    <citation type="submission" date="2015-08" db="EMBL/GenBank/DDBJ databases">
        <authorList>
            <person name="Babu N.S."/>
            <person name="Beckwith C.J."/>
            <person name="Beseler K.G."/>
            <person name="Brison A."/>
            <person name="Carone J.V."/>
            <person name="Caskin T.P."/>
            <person name="Diamond M."/>
            <person name="Durham M.E."/>
            <person name="Foxe J.M."/>
            <person name="Go M."/>
            <person name="Henderson B.A."/>
            <person name="Jones I.B."/>
            <person name="McGettigan J.A."/>
            <person name="Micheletti S.J."/>
            <person name="Nasrallah M.E."/>
            <person name="Ortiz D."/>
            <person name="Piller C.R."/>
            <person name="Privatt S.R."/>
            <person name="Schneider S.L."/>
            <person name="Sharp S."/>
            <person name="Smith T.C."/>
            <person name="Stanton J.D."/>
            <person name="Ullery H.E."/>
            <person name="Wilson R.J."/>
            <person name="Serrano M.G."/>
            <person name="Buck G."/>
            <person name="Lee V."/>
            <person name="Wang Y."/>
            <person name="Carvalho R."/>
            <person name="Voegtly L."/>
            <person name="Shi R."/>
            <person name="Duckworth R."/>
            <person name="Johnson A."/>
            <person name="Loviza R."/>
            <person name="Walstead R."/>
            <person name="Shah Z."/>
            <person name="Kiflezghi M."/>
            <person name="Wade K."/>
            <person name="Ball S.L."/>
            <person name="Bradley K.W."/>
            <person name="Asai D.J."/>
            <person name="Bowman C.A."/>
            <person name="Russell D.A."/>
            <person name="Pope W.H."/>
            <person name="Jacobs-Sera D."/>
            <person name="Hendrix R.W."/>
            <person name="Hatfull G.F."/>
        </authorList>
    </citation>
    <scope>NUCLEOTIDE SEQUENCE</scope>
</reference>
<sequence>CMLNIDTRASPDVVYLQLAQMAASDAIEPWMGGSTALQLFSTGTQTRTYDDLILGARKITFGAHEVDLSTQLTRGIRLRTPLVSSPMDTVTEAGMAVAMAEVGGIGIIHYNCSVEHQVEQVCIAKRHMPGRVLIPPTLPPTATVKDLLALKASTGTSSVCITESGKVGARLLGLVCVGDYGLVRDLSTPLSAIMTTDVQTAAEGTLDATKAAEALAASRKGHLPIVNAAGELTGLFTRADLMRAAQLPPRGAPSLSSDGRLLVGASVGTRDSDKERLRQLVEAGIDVVVIDSSQGWSLFQLDMLRHIKREHPGLQIIAGNVINAFQVVELIEAGADALRVGMGSGSICTTQEVCAVGRGQAEAVFECARVAAKFGVPVLADGGVQNGGHITKALALGASTVMCGSLFAGTEEAPGQYVSVDGVRVKRYRGMGSLDAMTQGSEQRYLSDTQSLKIAQGVSGTVRDKGSVRRNVPFLMQAVRQGFQDFGARSVAAAHAALAAGELRLRDRTGAALVEGGIHDMHSYTKQAW</sequence>
<accession>A0A1D1ZRQ3</accession>
<evidence type="ECO:0000256" key="13">
    <source>
        <dbReference type="PIRSR" id="PIRSR000130-3"/>
    </source>
</evidence>
<keyword evidence="7 16" id="KW-0560">Oxidoreductase</keyword>
<dbReference type="PANTHER" id="PTHR11911:SF111">
    <property type="entry name" value="INOSINE-5'-MONOPHOSPHATE DEHYDROGENASE"/>
    <property type="match status" value="1"/>
</dbReference>
<dbReference type="PIRSF" id="PIRSF000130">
    <property type="entry name" value="IMPDH"/>
    <property type="match status" value="1"/>
</dbReference>
<feature type="binding site" evidence="13">
    <location>
        <begin position="341"/>
        <end position="343"/>
    </location>
    <ligand>
        <name>NAD(+)</name>
        <dbReference type="ChEBI" id="CHEBI:57540"/>
    </ligand>
</feature>
<dbReference type="GO" id="GO:0003938">
    <property type="term" value="F:IMP dehydrogenase activity"/>
    <property type="evidence" value="ECO:0007669"/>
    <property type="project" value="UniProtKB-EC"/>
</dbReference>
<evidence type="ECO:0000256" key="7">
    <source>
        <dbReference type="ARBA" id="ARBA00023002"/>
    </source>
</evidence>
<dbReference type="PANTHER" id="PTHR11911">
    <property type="entry name" value="INOSINE-5-MONOPHOSPHATE DEHYDROGENASE RELATED"/>
    <property type="match status" value="1"/>
</dbReference>
<dbReference type="Gene3D" id="3.20.20.70">
    <property type="entry name" value="Aldolase class I"/>
    <property type="match status" value="1"/>
</dbReference>
<evidence type="ECO:0000256" key="1">
    <source>
        <dbReference type="ARBA" id="ARBA00001958"/>
    </source>
</evidence>
<keyword evidence="3 17" id="KW-0479">Metal-binding</keyword>
<evidence type="ECO:0000256" key="17">
    <source>
        <dbReference type="RuleBase" id="RU003928"/>
    </source>
</evidence>
<protein>
    <recommendedName>
        <fullName evidence="17">Inosine-5'-monophosphate dehydrogenase</fullName>
        <ecNumber evidence="17">1.1.1.205</ecNumber>
    </recommendedName>
</protein>
<proteinExistence type="inferred from homology"/>
<dbReference type="GO" id="GO:0005737">
    <property type="term" value="C:cytoplasm"/>
    <property type="evidence" value="ECO:0007669"/>
    <property type="project" value="TreeGrafter"/>
</dbReference>
<feature type="active site" description="Proton acceptor" evidence="12">
    <location>
        <position position="444"/>
    </location>
</feature>
<dbReference type="InterPro" id="IPR013785">
    <property type="entry name" value="Aldolase_TIM"/>
</dbReference>
<dbReference type="EC" id="1.1.1.205" evidence="17"/>
<evidence type="ECO:0000313" key="21">
    <source>
        <dbReference type="EMBL" id="JAT77593.1"/>
    </source>
</evidence>
<dbReference type="SUPFAM" id="SSF54631">
    <property type="entry name" value="CBS-domain pair"/>
    <property type="match status" value="1"/>
</dbReference>
<comment type="similarity">
    <text evidence="2 16">Belongs to the IMPDH/GMPR family.</text>
</comment>
<keyword evidence="5 17" id="KW-0658">Purine biosynthesis</keyword>
<gene>
    <name evidence="20" type="ORF">g.14648</name>
    <name evidence="19" type="ORF">g.14651</name>
    <name evidence="21" type="ORF">g.14653</name>
</gene>
<dbReference type="AlphaFoldDB" id="A0A1D1ZRQ3"/>
<comment type="pathway">
    <text evidence="17">Purine metabolism; XMP biosynthesis via de novo pathway; XMP from IMP: step 1/1.</text>
</comment>
<feature type="binding site" description="in other chain" evidence="14">
    <location>
        <position position="345"/>
    </location>
    <ligand>
        <name>K(+)</name>
        <dbReference type="ChEBI" id="CHEBI:29103"/>
        <note>ligand shared between two tetrameric partners</note>
    </ligand>
</feature>
<feature type="domain" description="CBS" evidence="18">
    <location>
        <begin position="194"/>
        <end position="254"/>
    </location>
</feature>
<evidence type="ECO:0000256" key="10">
    <source>
        <dbReference type="ARBA" id="ARBA00048028"/>
    </source>
</evidence>
<evidence type="ECO:0000256" key="15">
    <source>
        <dbReference type="PROSITE-ProRule" id="PRU00703"/>
    </source>
</evidence>
<evidence type="ECO:0000259" key="18">
    <source>
        <dbReference type="PROSITE" id="PS51371"/>
    </source>
</evidence>
<feature type="binding site" description="in other chain" evidence="14">
    <location>
        <position position="343"/>
    </location>
    <ligand>
        <name>K(+)</name>
        <dbReference type="ChEBI" id="CHEBI:29103"/>
        <note>ligand shared between two tetrameric partners</note>
    </ligand>
</feature>
<evidence type="ECO:0000256" key="2">
    <source>
        <dbReference type="ARBA" id="ARBA00005502"/>
    </source>
</evidence>
<feature type="binding site" description="in other chain" evidence="14">
    <location>
        <position position="348"/>
    </location>
    <ligand>
        <name>K(+)</name>
        <dbReference type="ChEBI" id="CHEBI:29103"/>
        <note>ligand shared between two tetrameric partners</note>
    </ligand>
</feature>
<keyword evidence="8 13" id="KW-0520">NAD</keyword>
<evidence type="ECO:0000256" key="11">
    <source>
        <dbReference type="ARBA" id="ARBA00056556"/>
    </source>
</evidence>
<dbReference type="EMBL" id="GDKF01009095">
    <property type="protein sequence ID" value="JAT69527.1"/>
    <property type="molecule type" value="Transcribed_RNA"/>
</dbReference>
<dbReference type="InterPro" id="IPR015875">
    <property type="entry name" value="IMP_DH/GMP_Rdtase_CS"/>
</dbReference>
<keyword evidence="9 15" id="KW-0129">CBS domain</keyword>
<dbReference type="SUPFAM" id="SSF51412">
    <property type="entry name" value="Inosine monophosphate dehydrogenase (IMPDH)"/>
    <property type="match status" value="1"/>
</dbReference>
<dbReference type="InterPro" id="IPR000644">
    <property type="entry name" value="CBS_dom"/>
</dbReference>
<dbReference type="NCBIfam" id="TIGR01302">
    <property type="entry name" value="IMP_dehydrog"/>
    <property type="match status" value="1"/>
</dbReference>
<evidence type="ECO:0000256" key="6">
    <source>
        <dbReference type="ARBA" id="ARBA00022958"/>
    </source>
</evidence>
<dbReference type="Pfam" id="PF00571">
    <property type="entry name" value="CBS"/>
    <property type="match status" value="1"/>
</dbReference>
<dbReference type="CDD" id="cd00381">
    <property type="entry name" value="IMPDH"/>
    <property type="match status" value="1"/>
</dbReference>
<evidence type="ECO:0000256" key="9">
    <source>
        <dbReference type="ARBA" id="ARBA00023122"/>
    </source>
</evidence>
<feature type="binding site" evidence="13">
    <location>
        <begin position="291"/>
        <end position="293"/>
    </location>
    <ligand>
        <name>NAD(+)</name>
        <dbReference type="ChEBI" id="CHEBI:57540"/>
    </ligand>
</feature>
<comment type="cofactor">
    <cofactor evidence="1">
        <name>K(+)</name>
        <dbReference type="ChEBI" id="CHEBI:29103"/>
    </cofactor>
</comment>
<organism evidence="19">
    <name type="scientific">Auxenochlorella protothecoides</name>
    <name type="common">Green microalga</name>
    <name type="synonym">Chlorella protothecoides</name>
    <dbReference type="NCBI Taxonomy" id="3075"/>
    <lineage>
        <taxon>Eukaryota</taxon>
        <taxon>Viridiplantae</taxon>
        <taxon>Chlorophyta</taxon>
        <taxon>core chlorophytes</taxon>
        <taxon>Trebouxiophyceae</taxon>
        <taxon>Chlorellales</taxon>
        <taxon>Chlorellaceae</taxon>
        <taxon>Auxenochlorella</taxon>
    </lineage>
</organism>
<dbReference type="InterPro" id="IPR001093">
    <property type="entry name" value="IMP_DH_GMPRt"/>
</dbReference>
<evidence type="ECO:0000256" key="8">
    <source>
        <dbReference type="ARBA" id="ARBA00023027"/>
    </source>
</evidence>
<comment type="function">
    <text evidence="11">Catalyzes the conversion of inosine 5'-phosphate (IMP) to xanthosine 5'-phosphate (XMP), the first committed and rate-limiting step in the de novo synthesis of guanine nucleotides, and therefore plays an important role in the regulation of cell growth.</text>
</comment>
<evidence type="ECO:0000313" key="20">
    <source>
        <dbReference type="EMBL" id="JAT69909.1"/>
    </source>
</evidence>
<evidence type="ECO:0000256" key="16">
    <source>
        <dbReference type="RuleBase" id="RU003927"/>
    </source>
</evidence>
<dbReference type="CDD" id="cd04601">
    <property type="entry name" value="CBS_pair_IMPDH"/>
    <property type="match status" value="1"/>
</dbReference>
<dbReference type="FunFam" id="3.20.20.70:FF:000086">
    <property type="entry name" value="IMP dehydrogenase, putative"/>
    <property type="match status" value="1"/>
</dbReference>
<evidence type="ECO:0000256" key="12">
    <source>
        <dbReference type="PIRSR" id="PIRSR000130-1"/>
    </source>
</evidence>
<evidence type="ECO:0000313" key="19">
    <source>
        <dbReference type="EMBL" id="JAT69527.1"/>
    </source>
</evidence>
<comment type="catalytic activity">
    <reaction evidence="10 17">
        <text>IMP + NAD(+) + H2O = XMP + NADH + H(+)</text>
        <dbReference type="Rhea" id="RHEA:11708"/>
        <dbReference type="ChEBI" id="CHEBI:15377"/>
        <dbReference type="ChEBI" id="CHEBI:15378"/>
        <dbReference type="ChEBI" id="CHEBI:57464"/>
        <dbReference type="ChEBI" id="CHEBI:57540"/>
        <dbReference type="ChEBI" id="CHEBI:57945"/>
        <dbReference type="ChEBI" id="CHEBI:58053"/>
        <dbReference type="EC" id="1.1.1.205"/>
    </reaction>
</comment>
<evidence type="ECO:0000256" key="3">
    <source>
        <dbReference type="ARBA" id="ARBA00022723"/>
    </source>
</evidence>
<evidence type="ECO:0000256" key="14">
    <source>
        <dbReference type="PIRSR" id="PIRSR000130-4"/>
    </source>
</evidence>
<evidence type="ECO:0000256" key="5">
    <source>
        <dbReference type="ARBA" id="ARBA00022755"/>
    </source>
</evidence>
<name>A0A1D1ZRQ3_AUXPR</name>
<feature type="non-terminal residue" evidence="19">
    <location>
        <position position="1"/>
    </location>
</feature>
<keyword evidence="4 17" id="KW-0332">GMP biosynthesis</keyword>
<dbReference type="InterPro" id="IPR005990">
    <property type="entry name" value="IMP_DH"/>
</dbReference>
<dbReference type="HAMAP" id="MF_01964">
    <property type="entry name" value="IMPDH"/>
    <property type="match status" value="1"/>
</dbReference>
<dbReference type="Pfam" id="PF00478">
    <property type="entry name" value="IMPDH"/>
    <property type="match status" value="1"/>
</dbReference>
<keyword evidence="6 14" id="KW-0630">Potassium</keyword>
<dbReference type="PROSITE" id="PS00487">
    <property type="entry name" value="IMP_DH_GMP_RED"/>
    <property type="match status" value="1"/>
</dbReference>
<dbReference type="GO" id="GO:0006183">
    <property type="term" value="P:GTP biosynthetic process"/>
    <property type="evidence" value="ECO:0007669"/>
    <property type="project" value="TreeGrafter"/>
</dbReference>
<dbReference type="EMBL" id="GDKF01001029">
    <property type="protein sequence ID" value="JAT77593.1"/>
    <property type="molecule type" value="Transcribed_RNA"/>
</dbReference>